<evidence type="ECO:0000259" key="13">
    <source>
        <dbReference type="PROSITE" id="PS51749"/>
    </source>
</evidence>
<dbReference type="GO" id="GO:0003723">
    <property type="term" value="F:RNA binding"/>
    <property type="evidence" value="ECO:0007669"/>
    <property type="project" value="UniProtKB-UniRule"/>
</dbReference>
<evidence type="ECO:0000256" key="12">
    <source>
        <dbReference type="PROSITE-ProRule" id="PRU01085"/>
    </source>
</evidence>
<accession>A0A6I1GJF2</accession>
<keyword evidence="9 12" id="KW-0238">DNA-binding</keyword>
<evidence type="ECO:0000256" key="3">
    <source>
        <dbReference type="ARBA" id="ARBA00022723"/>
    </source>
</evidence>
<evidence type="ECO:0000256" key="8">
    <source>
        <dbReference type="ARBA" id="ARBA00023118"/>
    </source>
</evidence>
<dbReference type="InterPro" id="IPR003615">
    <property type="entry name" value="HNH_nuc"/>
</dbReference>
<dbReference type="Pfam" id="PF18541">
    <property type="entry name" value="RuvC_III"/>
    <property type="match status" value="1"/>
</dbReference>
<evidence type="ECO:0000256" key="5">
    <source>
        <dbReference type="ARBA" id="ARBA00022801"/>
    </source>
</evidence>
<keyword evidence="5 12" id="KW-0378">Hydrolase</keyword>
<dbReference type="Gene3D" id="3.30.420.10">
    <property type="entry name" value="Ribonuclease H-like superfamily/Ribonuclease H"/>
    <property type="match status" value="1"/>
</dbReference>
<dbReference type="EMBL" id="WBVT01000046">
    <property type="protein sequence ID" value="KAB7789529.1"/>
    <property type="molecule type" value="Genomic_DNA"/>
</dbReference>
<reference evidence="14 15" key="1">
    <citation type="submission" date="2019-09" db="EMBL/GenBank/DDBJ databases">
        <title>Characterization of the phylogenetic diversity of two novel species belonging to the genus Bifidobacterium: Bifidobacterium cebidarum sp. nov. and Bifidobacterium leontopitheci sp. nov.</title>
        <authorList>
            <person name="Lugli G.A."/>
            <person name="Duranti S."/>
            <person name="Milani C."/>
            <person name="Turroni F."/>
            <person name="Ventura M."/>
        </authorList>
    </citation>
    <scope>NUCLEOTIDE SEQUENCE [LARGE SCALE GENOMIC DNA]</scope>
    <source>
        <strain evidence="14 15">LMG 31471</strain>
    </source>
</reference>
<dbReference type="GO" id="GO:0008270">
    <property type="term" value="F:zinc ion binding"/>
    <property type="evidence" value="ECO:0007669"/>
    <property type="project" value="InterPro"/>
</dbReference>
<keyword evidence="3" id="KW-0479">Metal-binding</keyword>
<dbReference type="Pfam" id="PF17894">
    <property type="entry name" value="Cas9_Topo"/>
    <property type="match status" value="1"/>
</dbReference>
<evidence type="ECO:0000256" key="4">
    <source>
        <dbReference type="ARBA" id="ARBA00022759"/>
    </source>
</evidence>
<keyword evidence="7" id="KW-0694">RNA-binding</keyword>
<dbReference type="InterPro" id="IPR033114">
    <property type="entry name" value="HNH_CAS9"/>
</dbReference>
<comment type="cofactor">
    <cofactor evidence="1">
        <name>Mg(2+)</name>
        <dbReference type="ChEBI" id="CHEBI:18420"/>
    </cofactor>
</comment>
<dbReference type="Proteomes" id="UP000441772">
    <property type="component" value="Unassembled WGS sequence"/>
</dbReference>
<dbReference type="InterPro" id="IPR040796">
    <property type="entry name" value="Cas9_b_hairpin"/>
</dbReference>
<dbReference type="SMART" id="SM00507">
    <property type="entry name" value="HNHc"/>
    <property type="match status" value="1"/>
</dbReference>
<evidence type="ECO:0000256" key="6">
    <source>
        <dbReference type="ARBA" id="ARBA00022842"/>
    </source>
</evidence>
<keyword evidence="15" id="KW-1185">Reference proteome</keyword>
<keyword evidence="2 12" id="KW-0540">Nuclease</keyword>
<evidence type="ECO:0000256" key="1">
    <source>
        <dbReference type="ARBA" id="ARBA00001946"/>
    </source>
</evidence>
<proteinExistence type="predicted"/>
<feature type="domain" description="HNH Cas9-type" evidence="13">
    <location>
        <begin position="462"/>
        <end position="625"/>
    </location>
</feature>
<evidence type="ECO:0000256" key="7">
    <source>
        <dbReference type="ARBA" id="ARBA00022884"/>
    </source>
</evidence>
<gene>
    <name evidence="14" type="ORF">F7D09_1953</name>
</gene>
<comment type="subunit">
    <text evidence="11">Monomer. Binds crRNA and tracrRNA.</text>
</comment>
<dbReference type="GO" id="GO:0003677">
    <property type="term" value="F:DNA binding"/>
    <property type="evidence" value="ECO:0007669"/>
    <property type="project" value="UniProtKB-UniRule"/>
</dbReference>
<dbReference type="Gene3D" id="3.30.70.3520">
    <property type="match status" value="1"/>
</dbReference>
<dbReference type="AlphaFoldDB" id="A0A6I1GJF2"/>
<keyword evidence="10" id="KW-0464">Manganese</keyword>
<protein>
    <submittedName>
        <fullName evidence="14">HNH endonuclease</fullName>
    </submittedName>
</protein>
<keyword evidence="4 12" id="KW-0255">Endonuclease</keyword>
<dbReference type="GO" id="GO:0051607">
    <property type="term" value="P:defense response to virus"/>
    <property type="evidence" value="ECO:0007669"/>
    <property type="project" value="UniProtKB-KW"/>
</dbReference>
<organism evidence="14 15">
    <name type="scientific">Bifidobacterium leontopitheci</name>
    <dbReference type="NCBI Taxonomy" id="2650774"/>
    <lineage>
        <taxon>Bacteria</taxon>
        <taxon>Bacillati</taxon>
        <taxon>Actinomycetota</taxon>
        <taxon>Actinomycetes</taxon>
        <taxon>Bifidobacteriales</taxon>
        <taxon>Bifidobacteriaceae</taxon>
        <taxon>Bifidobacterium</taxon>
    </lineage>
</organism>
<dbReference type="PROSITE" id="PS51749">
    <property type="entry name" value="HNH_CAS9"/>
    <property type="match status" value="1"/>
</dbReference>
<dbReference type="Pfam" id="PF18525">
    <property type="entry name" value="Cas9_C"/>
    <property type="match status" value="1"/>
</dbReference>
<evidence type="ECO:0000313" key="14">
    <source>
        <dbReference type="EMBL" id="KAB7789529.1"/>
    </source>
</evidence>
<dbReference type="NCBIfam" id="TIGR01865">
    <property type="entry name" value="cas_Csn1"/>
    <property type="match status" value="1"/>
</dbReference>
<dbReference type="GO" id="GO:0016787">
    <property type="term" value="F:hydrolase activity"/>
    <property type="evidence" value="ECO:0007669"/>
    <property type="project" value="UniProtKB-KW"/>
</dbReference>
<evidence type="ECO:0000313" key="15">
    <source>
        <dbReference type="Proteomes" id="UP000441772"/>
    </source>
</evidence>
<dbReference type="InterPro" id="IPR040619">
    <property type="entry name" value="Cas9_alpha-helical_lobe"/>
</dbReference>
<evidence type="ECO:0000256" key="9">
    <source>
        <dbReference type="ARBA" id="ARBA00023125"/>
    </source>
</evidence>
<keyword evidence="8" id="KW-0051">Antiviral defense</keyword>
<dbReference type="Pfam" id="PF18470">
    <property type="entry name" value="Cas9_a"/>
    <property type="match status" value="1"/>
</dbReference>
<dbReference type="InterPro" id="IPR036397">
    <property type="entry name" value="RNaseH_sf"/>
</dbReference>
<sequence>MSGVSRRARRMVRRCSKRLNALDDTLQRLGYPIIESDSLTRSFEEWHVRAELAQSFIKDEERRREDISIAVRHIARHRGWRNPYHRVESLIADNPYSTQYQELKSRAESRLGRNVSDGLTPAQLVCAVLSAGYDEAPRLRSSNKHGEGLLPQRLMQEDNANELKRIFTVQRIPREEWEPLFRKVFYAVSPKGSAERHVGCDPFDASQPRALKASLVFQRYRIANVLTNLRIRENGQERSLTITEKNQAFALLASNAQDELTWADVAQELGYSRNQLRGVGKATEDGEDRITSTPPRLTSIQRIAGADKKIAKPLQHWWQNASESSQEAMIRLLSNTVDFDQVRDDIVYADAIEFVDALDDDGLTKLDSVDLPAGRAAYGEETLRKLTERMLTTDDDLHAARTVLFHVSDYWRPPADAIGAPLGNPSVDRVVKIVNQWMQACQNRWGNPVSVQIEHVRSAFDSVATAREYENRTGKRSEYRSNLAKSLKEQEHLDRVRHTDLRRIEAIQRQNSQCLYCGRMITFRDCEMDHIVPRKGVGSTNTRANLAAVCADCNRMKSNTPFAVWAHSEAAQERGVSLKDALQRVTHMQRDPKADTPQTWRSFQQEVKMRLGQTESDEPIDNRSIESVAWMANELHRRIDWHFNSARYLAQSENEWAKTVVSVQVFPGKVTASARRASGLEGRIHFFGAHYKTRLDRRHHAVDASVIAMMRPSVAKTLMERESLRESQQISDAWRILGEREWKEYPYAGCEGYELYQQWRTSMELLLELLNDALDDDRVVVRQPIRLKLGNSIAHDATVRSLQKVVLGSAMDADLIRRASSPALWCALTRLPDYDEKTGLPENRERQITVHGTTYRAEDEIGFFASQAAQIAVRGGSADIGSAIHHARVYRCWKTGAKGARKYWYGMIRVFQADLLRNSGEDLFSVKLPPQSVSMRWGEPRTVHAILAGNAEYLGWLVAGDELLVDFSRGKINGKNAKFVNWCNETGATEAIYESWTLAGFDTNSKLKLRPTVLAKEGLSNVPEHVKVPVEVGGILGDSGWRPSVDMTGTYMPIVIRRNALGELRWKSKAGLPCSWRWAR</sequence>
<dbReference type="InterPro" id="IPR041217">
    <property type="entry name" value="Cas9_C"/>
</dbReference>
<dbReference type="InterPro" id="IPR002711">
    <property type="entry name" value="HNH"/>
</dbReference>
<evidence type="ECO:0000256" key="2">
    <source>
        <dbReference type="ARBA" id="ARBA00022722"/>
    </source>
</evidence>
<dbReference type="InterPro" id="IPR028629">
    <property type="entry name" value="Cas9"/>
</dbReference>
<dbReference type="InterPro" id="IPR041225">
    <property type="entry name" value="Cas9_Topo"/>
</dbReference>
<dbReference type="Pfam" id="PF01844">
    <property type="entry name" value="HNH"/>
    <property type="match status" value="1"/>
</dbReference>
<keyword evidence="6" id="KW-0460">Magnesium</keyword>
<dbReference type="InterPro" id="IPR041383">
    <property type="entry name" value="RuvC_III"/>
</dbReference>
<dbReference type="Gene3D" id="1.10.30.50">
    <property type="match status" value="1"/>
</dbReference>
<comment type="caution">
    <text evidence="14">The sequence shown here is derived from an EMBL/GenBank/DDBJ whole genome shotgun (WGS) entry which is preliminary data.</text>
</comment>
<evidence type="ECO:0000256" key="10">
    <source>
        <dbReference type="ARBA" id="ARBA00023211"/>
    </source>
</evidence>
<name>A0A6I1GJF2_9BIFI</name>
<dbReference type="Pfam" id="PF17893">
    <property type="entry name" value="Cas9_b_hairpin"/>
    <property type="match status" value="1"/>
</dbReference>
<dbReference type="GO" id="GO:0004519">
    <property type="term" value="F:endonuclease activity"/>
    <property type="evidence" value="ECO:0007669"/>
    <property type="project" value="UniProtKB-UniRule"/>
</dbReference>
<evidence type="ECO:0000256" key="11">
    <source>
        <dbReference type="ARBA" id="ARBA00046380"/>
    </source>
</evidence>